<organism evidence="1 2">
    <name type="scientific">Wolfiporia cocos (strain MD-104)</name>
    <name type="common">Brown rot fungus</name>
    <dbReference type="NCBI Taxonomy" id="742152"/>
    <lineage>
        <taxon>Eukaryota</taxon>
        <taxon>Fungi</taxon>
        <taxon>Dikarya</taxon>
        <taxon>Basidiomycota</taxon>
        <taxon>Agaricomycotina</taxon>
        <taxon>Agaricomycetes</taxon>
        <taxon>Polyporales</taxon>
        <taxon>Phaeolaceae</taxon>
        <taxon>Wolfiporia</taxon>
    </lineage>
</organism>
<keyword evidence="2" id="KW-1185">Reference proteome</keyword>
<dbReference type="AlphaFoldDB" id="A0A2H3J4B0"/>
<name>A0A2H3J4B0_WOLCO</name>
<accession>A0A2H3J4B0</accession>
<dbReference type="EMBL" id="KB467876">
    <property type="protein sequence ID" value="PCH36505.1"/>
    <property type="molecule type" value="Genomic_DNA"/>
</dbReference>
<dbReference type="STRING" id="742152.A0A2H3J4B0"/>
<protein>
    <submittedName>
        <fullName evidence="1">Uncharacterized protein</fullName>
    </submittedName>
</protein>
<dbReference type="Proteomes" id="UP000218811">
    <property type="component" value="Unassembled WGS sequence"/>
</dbReference>
<evidence type="ECO:0000313" key="1">
    <source>
        <dbReference type="EMBL" id="PCH36505.1"/>
    </source>
</evidence>
<sequence>MSLICEQQYWWKYPTQRAWPVQLLLLWRYTMVTPRTSKYDRNVLPPKKWNGDFDPSTLRTRRTKLASSLPENPVNTKLEFHSIDLSVAIKGAHIATVKHTFQDTFIISLNLVRGKAKGRRRSPRIADPYLVAGIIQTLQMGTESNACLDVTVKSARFFSGLITSGWMD</sequence>
<proteinExistence type="predicted"/>
<reference evidence="1 2" key="1">
    <citation type="journal article" date="2012" name="Science">
        <title>The Paleozoic origin of enzymatic lignin decomposition reconstructed from 31 fungal genomes.</title>
        <authorList>
            <person name="Floudas D."/>
            <person name="Binder M."/>
            <person name="Riley R."/>
            <person name="Barry K."/>
            <person name="Blanchette R.A."/>
            <person name="Henrissat B."/>
            <person name="Martinez A.T."/>
            <person name="Otillar R."/>
            <person name="Spatafora J.W."/>
            <person name="Yadav J.S."/>
            <person name="Aerts A."/>
            <person name="Benoit I."/>
            <person name="Boyd A."/>
            <person name="Carlson A."/>
            <person name="Copeland A."/>
            <person name="Coutinho P.M."/>
            <person name="de Vries R.P."/>
            <person name="Ferreira P."/>
            <person name="Findley K."/>
            <person name="Foster B."/>
            <person name="Gaskell J."/>
            <person name="Glotzer D."/>
            <person name="Gorecki P."/>
            <person name="Heitman J."/>
            <person name="Hesse C."/>
            <person name="Hori C."/>
            <person name="Igarashi K."/>
            <person name="Jurgens J.A."/>
            <person name="Kallen N."/>
            <person name="Kersten P."/>
            <person name="Kohler A."/>
            <person name="Kuees U."/>
            <person name="Kumar T.K.A."/>
            <person name="Kuo A."/>
            <person name="LaButti K."/>
            <person name="Larrondo L.F."/>
            <person name="Lindquist E."/>
            <person name="Ling A."/>
            <person name="Lombard V."/>
            <person name="Lucas S."/>
            <person name="Lundell T."/>
            <person name="Martin R."/>
            <person name="McLaughlin D.J."/>
            <person name="Morgenstern I."/>
            <person name="Morin E."/>
            <person name="Murat C."/>
            <person name="Nagy L.G."/>
            <person name="Nolan M."/>
            <person name="Ohm R.A."/>
            <person name="Patyshakuliyeva A."/>
            <person name="Rokas A."/>
            <person name="Ruiz-Duenas F.J."/>
            <person name="Sabat G."/>
            <person name="Salamov A."/>
            <person name="Samejima M."/>
            <person name="Schmutz J."/>
            <person name="Slot J.C."/>
            <person name="St John F."/>
            <person name="Stenlid J."/>
            <person name="Sun H."/>
            <person name="Sun S."/>
            <person name="Syed K."/>
            <person name="Tsang A."/>
            <person name="Wiebenga A."/>
            <person name="Young D."/>
            <person name="Pisabarro A."/>
            <person name="Eastwood D.C."/>
            <person name="Martin F."/>
            <person name="Cullen D."/>
            <person name="Grigoriev I.V."/>
            <person name="Hibbett D.S."/>
        </authorList>
    </citation>
    <scope>NUCLEOTIDE SEQUENCE [LARGE SCALE GENOMIC DNA]</scope>
    <source>
        <strain evidence="1 2">MD-104</strain>
    </source>
</reference>
<gene>
    <name evidence="1" type="ORF">WOLCODRAFT_20585</name>
</gene>
<evidence type="ECO:0000313" key="2">
    <source>
        <dbReference type="Proteomes" id="UP000218811"/>
    </source>
</evidence>